<dbReference type="RefSeq" id="WP_007366704.1">
    <property type="nucleotide sequence ID" value="NZ_GL872282.1"/>
</dbReference>
<dbReference type="HOGENOM" id="CLU_093065_0_0_10"/>
<protein>
    <recommendedName>
        <fullName evidence="1">Outer membrane protein beta-barrel domain-containing protein</fullName>
    </recommendedName>
</protein>
<dbReference type="eggNOG" id="ENOG502ZGCS">
    <property type="taxonomic scope" value="Bacteria"/>
</dbReference>
<dbReference type="AlphaFoldDB" id="F0F8N4"/>
<keyword evidence="3" id="KW-1185">Reference proteome</keyword>
<name>F0F8N4_9BACT</name>
<evidence type="ECO:0000259" key="1">
    <source>
        <dbReference type="Pfam" id="PF13568"/>
    </source>
</evidence>
<dbReference type="Proteomes" id="UP000005697">
    <property type="component" value="Unassembled WGS sequence"/>
</dbReference>
<gene>
    <name evidence="2" type="ORF">HMPREF9141_1951</name>
</gene>
<dbReference type="InterPro" id="IPR025665">
    <property type="entry name" value="Beta-barrel_OMP_2"/>
</dbReference>
<dbReference type="Pfam" id="PF13568">
    <property type="entry name" value="OMP_b-brl_2"/>
    <property type="match status" value="1"/>
</dbReference>
<proteinExistence type="predicted"/>
<evidence type="ECO:0000313" key="2">
    <source>
        <dbReference type="EMBL" id="EGC19411.1"/>
    </source>
</evidence>
<evidence type="ECO:0000313" key="3">
    <source>
        <dbReference type="Proteomes" id="UP000005697"/>
    </source>
</evidence>
<dbReference type="EMBL" id="AEWX01000027">
    <property type="protein sequence ID" value="EGC19411.1"/>
    <property type="molecule type" value="Genomic_DNA"/>
</dbReference>
<organism evidence="2 3">
    <name type="scientific">Prevotella multiformis DSM 16608</name>
    <dbReference type="NCBI Taxonomy" id="888743"/>
    <lineage>
        <taxon>Bacteria</taxon>
        <taxon>Pseudomonadati</taxon>
        <taxon>Bacteroidota</taxon>
        <taxon>Bacteroidia</taxon>
        <taxon>Bacteroidales</taxon>
        <taxon>Prevotellaceae</taxon>
        <taxon>Prevotella</taxon>
    </lineage>
</organism>
<reference evidence="2 3" key="1">
    <citation type="submission" date="2011-01" db="EMBL/GenBank/DDBJ databases">
        <authorList>
            <person name="Muzny D."/>
            <person name="Qin X."/>
            <person name="Deng J."/>
            <person name="Jiang H."/>
            <person name="Liu Y."/>
            <person name="Qu J."/>
            <person name="Song X.-Z."/>
            <person name="Zhang L."/>
            <person name="Thornton R."/>
            <person name="Coyle M."/>
            <person name="Francisco L."/>
            <person name="Jackson L."/>
            <person name="Javaid M."/>
            <person name="Korchina V."/>
            <person name="Kovar C."/>
            <person name="Mata R."/>
            <person name="Mathew T."/>
            <person name="Ngo R."/>
            <person name="Nguyen L."/>
            <person name="Nguyen N."/>
            <person name="Okwuonu G."/>
            <person name="Ongeri F."/>
            <person name="Pham C."/>
            <person name="Simmons D."/>
            <person name="Wilczek-Boney K."/>
            <person name="Hale W."/>
            <person name="Jakkamsetti A."/>
            <person name="Pham P."/>
            <person name="Ruth R."/>
            <person name="San Lucas F."/>
            <person name="Warren J."/>
            <person name="Zhang J."/>
            <person name="Zhao Z."/>
            <person name="Zhou C."/>
            <person name="Zhu D."/>
            <person name="Lee S."/>
            <person name="Bess C."/>
            <person name="Blankenburg K."/>
            <person name="Forbes L."/>
            <person name="Fu Q."/>
            <person name="Gubbala S."/>
            <person name="Hirani K."/>
            <person name="Jayaseelan J.C."/>
            <person name="Lara F."/>
            <person name="Munidasa M."/>
            <person name="Palculict T."/>
            <person name="Patil S."/>
            <person name="Pu L.-L."/>
            <person name="Saada N."/>
            <person name="Tang L."/>
            <person name="Weissenberger G."/>
            <person name="Zhu Y."/>
            <person name="Hemphill L."/>
            <person name="Shang Y."/>
            <person name="Youmans B."/>
            <person name="Ayvaz T."/>
            <person name="Ross M."/>
            <person name="Santibanez J."/>
            <person name="Aqrawi P."/>
            <person name="Gross S."/>
            <person name="Joshi V."/>
            <person name="Fowler G."/>
            <person name="Nazareth L."/>
            <person name="Reid J."/>
            <person name="Worley K."/>
            <person name="Petrosino J."/>
            <person name="Highlander S."/>
            <person name="Gibbs R."/>
        </authorList>
    </citation>
    <scope>NUCLEOTIDE SEQUENCE [LARGE SCALE GENOMIC DNA]</scope>
    <source>
        <strain evidence="2 3">DSM 16608</strain>
    </source>
</reference>
<dbReference type="STRING" id="888743.HMPREF9141_1951"/>
<accession>F0F8N4</accession>
<comment type="caution">
    <text evidence="2">The sequence shown here is derived from an EMBL/GenBank/DDBJ whole genome shotgun (WGS) entry which is preliminary data.</text>
</comment>
<sequence length="259" mass="28941">MRHTNIIVAIAAWGCVLSGRAQTDRTPALQSAEHNGWEYEVKAGVNIGGASPLPLPVEVREINSYSPKFNGTFEGTVTRWLGRNRRWGLSAGLRIEEKGMLTGATVKNYSTEIVYEGSRVAGYWTGYVKTDYNTTLLTVPLLADYRVNDRWKLRAGLFSSVKLDGDFSGYVSDGYLREGTPVGEKLTFDDGSSAPYDFSSHLRHFQWGGQLGATWCAFSHFTVNADLTWAFSNIFESSFKTVSFNLYPVYLKLGFGYRF</sequence>
<dbReference type="OrthoDB" id="1014137at2"/>
<feature type="domain" description="Outer membrane protein beta-barrel" evidence="1">
    <location>
        <begin position="21"/>
        <end position="236"/>
    </location>
</feature>